<accession>A0ABT4GIH1</accession>
<organism evidence="2 3">
    <name type="scientific">Paenibacillus alginolyticus</name>
    <dbReference type="NCBI Taxonomy" id="59839"/>
    <lineage>
        <taxon>Bacteria</taxon>
        <taxon>Bacillati</taxon>
        <taxon>Bacillota</taxon>
        <taxon>Bacilli</taxon>
        <taxon>Bacillales</taxon>
        <taxon>Paenibacillaceae</taxon>
        <taxon>Paenibacillus</taxon>
    </lineage>
</organism>
<evidence type="ECO:0000313" key="2">
    <source>
        <dbReference type="EMBL" id="MCY9695999.1"/>
    </source>
</evidence>
<proteinExistence type="predicted"/>
<feature type="transmembrane region" description="Helical" evidence="1">
    <location>
        <begin position="49"/>
        <end position="69"/>
    </location>
</feature>
<feature type="transmembrane region" description="Helical" evidence="1">
    <location>
        <begin position="81"/>
        <end position="100"/>
    </location>
</feature>
<sequence>MRQTFLTDRKFIAYWLFNIGLGIPTPYVLIYLIFGFCGFMSPPTMHDRYMAAGVLCVYLLVWFIGNYLCLRKEDRGTKYGMLALSLLPLAISSFISFKIITSISS</sequence>
<dbReference type="Proteomes" id="UP001527099">
    <property type="component" value="Unassembled WGS sequence"/>
</dbReference>
<reference evidence="2 3" key="1">
    <citation type="submission" date="2022-05" db="EMBL/GenBank/DDBJ databases">
        <title>Genome Sequencing of Bee-Associated Microbes.</title>
        <authorList>
            <person name="Dunlap C."/>
        </authorList>
    </citation>
    <scope>NUCLEOTIDE SEQUENCE [LARGE SCALE GENOMIC DNA]</scope>
    <source>
        <strain evidence="2 3">NRRL B-14421</strain>
    </source>
</reference>
<comment type="caution">
    <text evidence="2">The sequence shown here is derived from an EMBL/GenBank/DDBJ whole genome shotgun (WGS) entry which is preliminary data.</text>
</comment>
<keyword evidence="3" id="KW-1185">Reference proteome</keyword>
<evidence type="ECO:0000256" key="1">
    <source>
        <dbReference type="SAM" id="Phobius"/>
    </source>
</evidence>
<keyword evidence="1" id="KW-0812">Transmembrane</keyword>
<dbReference type="RefSeq" id="WP_268617157.1">
    <property type="nucleotide sequence ID" value="NZ_JAMDMX010000085.1"/>
</dbReference>
<dbReference type="EMBL" id="JAMDMX010000085">
    <property type="protein sequence ID" value="MCY9695999.1"/>
    <property type="molecule type" value="Genomic_DNA"/>
</dbReference>
<protein>
    <submittedName>
        <fullName evidence="2">Uncharacterized protein</fullName>
    </submittedName>
</protein>
<feature type="transmembrane region" description="Helical" evidence="1">
    <location>
        <begin position="12"/>
        <end position="34"/>
    </location>
</feature>
<gene>
    <name evidence="2" type="ORF">M5X19_24275</name>
</gene>
<name>A0ABT4GIH1_9BACL</name>
<keyword evidence="1" id="KW-1133">Transmembrane helix</keyword>
<evidence type="ECO:0000313" key="3">
    <source>
        <dbReference type="Proteomes" id="UP001527099"/>
    </source>
</evidence>
<keyword evidence="1" id="KW-0472">Membrane</keyword>